<dbReference type="GO" id="GO:0008556">
    <property type="term" value="F:P-type potassium transmembrane transporter activity"/>
    <property type="evidence" value="ECO:0007669"/>
    <property type="project" value="InterPro"/>
</dbReference>
<proteinExistence type="inferred from homology"/>
<evidence type="ECO:0000256" key="7">
    <source>
        <dbReference type="ARBA" id="ARBA00023065"/>
    </source>
</evidence>
<keyword evidence="5 9" id="KW-0630">Potassium</keyword>
<feature type="transmembrane region" description="Helical" evidence="9">
    <location>
        <begin position="171"/>
        <end position="193"/>
    </location>
</feature>
<dbReference type="PANTHER" id="PTHR30607">
    <property type="entry name" value="POTASSIUM-TRANSPORTING ATPASE A CHAIN"/>
    <property type="match status" value="1"/>
</dbReference>
<dbReference type="GeneID" id="99774918"/>
<comment type="subcellular location">
    <subcellularLocation>
        <location evidence="9">Cell membrane</location>
        <topology evidence="9">Multi-pass membrane protein</topology>
    </subcellularLocation>
</comment>
<comment type="subunit">
    <text evidence="9">The system is composed of three essential subunits: KdpA, KdpB and KdpC.</text>
</comment>
<dbReference type="NCBIfam" id="TIGR00680">
    <property type="entry name" value="kdpA"/>
    <property type="match status" value="1"/>
</dbReference>
<dbReference type="HAMAP" id="MF_00275">
    <property type="entry name" value="KdpA"/>
    <property type="match status" value="1"/>
</dbReference>
<dbReference type="STRING" id="33889.AVW13_14000"/>
<reference evidence="10" key="2">
    <citation type="submission" date="2016-01" db="EMBL/GenBank/DDBJ databases">
        <authorList>
            <person name="Hong K.W."/>
        </authorList>
    </citation>
    <scope>NUCLEOTIDE SEQUENCE</scope>
    <source>
        <strain evidence="10">M40</strain>
    </source>
</reference>
<evidence type="ECO:0000313" key="13">
    <source>
        <dbReference type="Proteomes" id="UP000594979"/>
    </source>
</evidence>
<dbReference type="KEGG" id="bcau:I6G59_05865"/>
<evidence type="ECO:0000256" key="3">
    <source>
        <dbReference type="ARBA" id="ARBA00022538"/>
    </source>
</evidence>
<name>A0A165DPY8_9MICO</name>
<evidence type="ECO:0000256" key="5">
    <source>
        <dbReference type="ARBA" id="ARBA00022958"/>
    </source>
</evidence>
<dbReference type="PANTHER" id="PTHR30607:SF2">
    <property type="entry name" value="POTASSIUM-TRANSPORTING ATPASE POTASSIUM-BINDING SUBUNIT"/>
    <property type="match status" value="1"/>
</dbReference>
<feature type="transmembrane region" description="Helical" evidence="9">
    <location>
        <begin position="417"/>
        <end position="436"/>
    </location>
</feature>
<evidence type="ECO:0000256" key="4">
    <source>
        <dbReference type="ARBA" id="ARBA00022692"/>
    </source>
</evidence>
<keyword evidence="3 9" id="KW-0633">Potassium transport</keyword>
<dbReference type="EMBL" id="LQQR01000027">
    <property type="protein sequence ID" value="KZE17198.1"/>
    <property type="molecule type" value="Genomic_DNA"/>
</dbReference>
<feature type="transmembrane region" description="Helical" evidence="9">
    <location>
        <begin position="376"/>
        <end position="396"/>
    </location>
</feature>
<feature type="transmembrane region" description="Helical" evidence="9">
    <location>
        <begin position="6"/>
        <end position="33"/>
    </location>
</feature>
<feature type="transmembrane region" description="Helical" evidence="9">
    <location>
        <begin position="525"/>
        <end position="547"/>
    </location>
</feature>
<keyword evidence="8 9" id="KW-0472">Membrane</keyword>
<feature type="transmembrane region" description="Helical" evidence="9">
    <location>
        <begin position="483"/>
        <end position="504"/>
    </location>
</feature>
<dbReference type="Proteomes" id="UP000076612">
    <property type="component" value="Unassembled WGS sequence"/>
</dbReference>
<evidence type="ECO:0000313" key="11">
    <source>
        <dbReference type="EMBL" id="QPS34834.1"/>
    </source>
</evidence>
<dbReference type="RefSeq" id="WP_009377321.1">
    <property type="nucleotide sequence ID" value="NZ_CP065629.1"/>
</dbReference>
<reference evidence="12" key="1">
    <citation type="submission" date="2016-01" db="EMBL/GenBank/DDBJ databases">
        <title>Draft genome of Chromobacterium sp. F49.</title>
        <authorList>
            <person name="Hong K.W."/>
        </authorList>
    </citation>
    <scope>NUCLEOTIDE SEQUENCE [LARGE SCALE GENOMIC DNA]</scope>
    <source>
        <strain evidence="12">M40</strain>
    </source>
</reference>
<organism evidence="11 13">
    <name type="scientific">Brevibacterium casei</name>
    <dbReference type="NCBI Taxonomy" id="33889"/>
    <lineage>
        <taxon>Bacteria</taxon>
        <taxon>Bacillati</taxon>
        <taxon>Actinomycetota</taxon>
        <taxon>Actinomycetes</taxon>
        <taxon>Micrococcales</taxon>
        <taxon>Brevibacteriaceae</taxon>
        <taxon>Brevibacterium</taxon>
    </lineage>
</organism>
<evidence type="ECO:0000313" key="10">
    <source>
        <dbReference type="EMBL" id="KZE17198.1"/>
    </source>
</evidence>
<evidence type="ECO:0000256" key="6">
    <source>
        <dbReference type="ARBA" id="ARBA00022989"/>
    </source>
</evidence>
<evidence type="ECO:0000256" key="1">
    <source>
        <dbReference type="ARBA" id="ARBA00022448"/>
    </source>
</evidence>
<evidence type="ECO:0000313" key="12">
    <source>
        <dbReference type="Proteomes" id="UP000076612"/>
    </source>
</evidence>
<protein>
    <recommendedName>
        <fullName evidence="9">Potassium-transporting ATPase potassium-binding subunit</fullName>
    </recommendedName>
    <alternativeName>
        <fullName evidence="9">ATP phosphohydrolase [potassium-transporting] A chain</fullName>
    </alternativeName>
    <alternativeName>
        <fullName evidence="9">Potassium-binding and translocating subunit A</fullName>
    </alternativeName>
    <alternativeName>
        <fullName evidence="9">Potassium-translocating ATPase A chain</fullName>
    </alternativeName>
</protein>
<comment type="function">
    <text evidence="9">Part of the high-affinity ATP-driven potassium transport (or Kdp) system, which catalyzes the hydrolysis of ATP coupled with the electrogenic transport of potassium into the cytoplasm. This subunit binds the extracellular potassium ions and delivers the ions to the membrane domain of KdpB through an intramembrane tunnel.</text>
</comment>
<keyword evidence="6 9" id="KW-1133">Transmembrane helix</keyword>
<sequence>MTWFTGITQILLVLAVLAAVHVPFGNYMAGVFLSTKDTKAERLFYRLTGVDSSSEQRWKTYFLSVLGFSLVSILLLYGLMRLQEFLPLSNGKPAVTADQAFNTAVSFVTNTNWQSYSGEATMGYLVQMAGLAVQNFVSAAVGIAVAVALIRGVMRQRSLFIGNFWVDLTRTVLRILLPVSVVFALIYIGFGVIENLTPDQVVQTVAGGSQVTQTIPGGPNASQEVIKHLGTNGGGFFNANSAHPLSAPSPLINLANIFLILLIPSALPRTFGVMVGSRRHGWAILGAMASFFVLSLVAVILTETTLSTPATDAAGAAMEGRETRFGVITSAFFAVSTTLTSTGAVDSFHSNYSGLGGGVLMLNMMLGEIAPGGVGSGLYGMLVVAVLAVFICGLMVGRTPEFLGKKIGRTEITLASAVILITPTLVLTGTAVATMWPNAADSILNADSPHGLSEILYAFTSAANNNGSAFAGLNANTPFFNTALGLAMLIGRFGPICAVLALAGAFAAQPSTEATPGTLPTHRPLFVGVTVGTGLIVSALTFLPVLALGPINEGLL</sequence>
<dbReference type="GO" id="GO:0005886">
    <property type="term" value="C:plasma membrane"/>
    <property type="evidence" value="ECO:0007669"/>
    <property type="project" value="UniProtKB-SubCell"/>
</dbReference>
<comment type="similarity">
    <text evidence="9">Belongs to the KdpA family.</text>
</comment>
<feature type="transmembrane region" description="Helical" evidence="9">
    <location>
        <begin position="61"/>
        <end position="80"/>
    </location>
</feature>
<feature type="transmembrane region" description="Helical" evidence="9">
    <location>
        <begin position="282"/>
        <end position="301"/>
    </location>
</feature>
<evidence type="ECO:0000256" key="9">
    <source>
        <dbReference type="HAMAP-Rule" id="MF_00275"/>
    </source>
</evidence>
<dbReference type="AlphaFoldDB" id="A0A165DPY8"/>
<keyword evidence="7 9" id="KW-0406">Ion transport</keyword>
<accession>A0A165DPY8</accession>
<dbReference type="Proteomes" id="UP000594979">
    <property type="component" value="Chromosome"/>
</dbReference>
<keyword evidence="4 9" id="KW-0812">Transmembrane</keyword>
<dbReference type="GO" id="GO:0030955">
    <property type="term" value="F:potassium ion binding"/>
    <property type="evidence" value="ECO:0007669"/>
    <property type="project" value="UniProtKB-UniRule"/>
</dbReference>
<keyword evidence="1 9" id="KW-0813">Transport</keyword>
<dbReference type="PIRSF" id="PIRSF001294">
    <property type="entry name" value="K_ATPaseA"/>
    <property type="match status" value="1"/>
</dbReference>
<dbReference type="EMBL" id="CP065682">
    <property type="protein sequence ID" value="QPS34834.1"/>
    <property type="molecule type" value="Genomic_DNA"/>
</dbReference>
<feature type="transmembrane region" description="Helical" evidence="9">
    <location>
        <begin position="124"/>
        <end position="150"/>
    </location>
</feature>
<gene>
    <name evidence="9 11" type="primary">kdpA</name>
    <name evidence="10" type="ORF">AVW13_14000</name>
    <name evidence="11" type="ORF">I6G59_05865</name>
</gene>
<reference evidence="11 13" key="3">
    <citation type="submission" date="2020-12" db="EMBL/GenBank/DDBJ databases">
        <title>FDA dAtabase for Regulatory Grade micrObial Sequences (FDA-ARGOS): Supporting development and validation of Infectious Disease Dx tests.</title>
        <authorList>
            <person name="Sproer C."/>
            <person name="Gronow S."/>
            <person name="Severitt S."/>
            <person name="Schroder I."/>
            <person name="Tallon L."/>
            <person name="Sadzewicz L."/>
            <person name="Zhao X."/>
            <person name="Boylan J."/>
            <person name="Ott S."/>
            <person name="Bowen H."/>
            <person name="Vavikolanu K."/>
            <person name="Mehta A."/>
            <person name="Aluvathingal J."/>
            <person name="Nadendla S."/>
            <person name="Lowell S."/>
            <person name="Myers T."/>
            <person name="Yan Y."/>
            <person name="Sichtig H."/>
        </authorList>
    </citation>
    <scope>NUCLEOTIDE SEQUENCE [LARGE SCALE GENOMIC DNA]</scope>
    <source>
        <strain evidence="11 13">FDAARGOS_902</strain>
    </source>
</reference>
<dbReference type="Pfam" id="PF03814">
    <property type="entry name" value="KdpA"/>
    <property type="match status" value="1"/>
</dbReference>
<evidence type="ECO:0000256" key="8">
    <source>
        <dbReference type="ARBA" id="ARBA00023136"/>
    </source>
</evidence>
<dbReference type="InterPro" id="IPR004623">
    <property type="entry name" value="KdpA"/>
</dbReference>
<feature type="transmembrane region" description="Helical" evidence="9">
    <location>
        <begin position="251"/>
        <end position="270"/>
    </location>
</feature>
<keyword evidence="2 9" id="KW-1003">Cell membrane</keyword>
<evidence type="ECO:0000256" key="2">
    <source>
        <dbReference type="ARBA" id="ARBA00022475"/>
    </source>
</evidence>